<proteinExistence type="predicted"/>
<accession>A0A2P2Q6N1</accession>
<protein>
    <submittedName>
        <fullName evidence="1">Uncharacterized protein</fullName>
    </submittedName>
</protein>
<reference evidence="1" key="1">
    <citation type="submission" date="2018-02" db="EMBL/GenBank/DDBJ databases">
        <title>Rhizophora mucronata_Transcriptome.</title>
        <authorList>
            <person name="Meera S.P."/>
            <person name="Sreeshan A."/>
            <person name="Augustine A."/>
        </authorList>
    </citation>
    <scope>NUCLEOTIDE SEQUENCE</scope>
    <source>
        <tissue evidence="1">Leaf</tissue>
    </source>
</reference>
<evidence type="ECO:0000313" key="1">
    <source>
        <dbReference type="EMBL" id="MBX62645.1"/>
    </source>
</evidence>
<sequence length="30" mass="3481">MVGIISSEIRLTCEPFNFNLLLFKVELLLK</sequence>
<dbReference type="EMBL" id="GGEC01082161">
    <property type="protein sequence ID" value="MBX62645.1"/>
    <property type="molecule type" value="Transcribed_RNA"/>
</dbReference>
<organism evidence="1">
    <name type="scientific">Rhizophora mucronata</name>
    <name type="common">Asiatic mangrove</name>
    <dbReference type="NCBI Taxonomy" id="61149"/>
    <lineage>
        <taxon>Eukaryota</taxon>
        <taxon>Viridiplantae</taxon>
        <taxon>Streptophyta</taxon>
        <taxon>Embryophyta</taxon>
        <taxon>Tracheophyta</taxon>
        <taxon>Spermatophyta</taxon>
        <taxon>Magnoliopsida</taxon>
        <taxon>eudicotyledons</taxon>
        <taxon>Gunneridae</taxon>
        <taxon>Pentapetalae</taxon>
        <taxon>rosids</taxon>
        <taxon>fabids</taxon>
        <taxon>Malpighiales</taxon>
        <taxon>Rhizophoraceae</taxon>
        <taxon>Rhizophora</taxon>
    </lineage>
</organism>
<dbReference type="AlphaFoldDB" id="A0A2P2Q6N1"/>
<name>A0A2P2Q6N1_RHIMU</name>